<dbReference type="InterPro" id="IPR001387">
    <property type="entry name" value="Cro/C1-type_HTH"/>
</dbReference>
<dbReference type="PROSITE" id="PS50943">
    <property type="entry name" value="HTH_CROC1"/>
    <property type="match status" value="1"/>
</dbReference>
<reference evidence="2 3" key="1">
    <citation type="submission" date="2021-01" db="EMBL/GenBank/DDBJ databases">
        <title>Biogeographic distribution of Paracoccus.</title>
        <authorList>
            <person name="Hollensteiner J."/>
            <person name="Leineberger J."/>
            <person name="Brinkhoff T."/>
            <person name="Daniel R."/>
        </authorList>
    </citation>
    <scope>NUCLEOTIDE SEQUENCE [LARGE SCALE GENOMIC DNA]</scope>
    <source>
        <strain evidence="2 3">LMG25392</strain>
    </source>
</reference>
<dbReference type="InterPro" id="IPR010982">
    <property type="entry name" value="Lambda_DNA-bd_dom_sf"/>
</dbReference>
<gene>
    <name evidence="2" type="ORF">JHW45_12970</name>
</gene>
<evidence type="ECO:0000313" key="3">
    <source>
        <dbReference type="Proteomes" id="UP001218412"/>
    </source>
</evidence>
<proteinExistence type="predicted"/>
<sequence length="118" mass="12700">MGHHGYGENEATLGDRLTAAREGAGLSVAELADRLGVRAETMQGWEADQAEPRAVFLGRLSGMLGVPLTWLLTGKGQGPQTGGDGAASLPRTELRELRRLLHEATQRIDRLEELLAND</sequence>
<dbReference type="Proteomes" id="UP001218412">
    <property type="component" value="Chromosome"/>
</dbReference>
<dbReference type="CDD" id="cd00093">
    <property type="entry name" value="HTH_XRE"/>
    <property type="match status" value="1"/>
</dbReference>
<dbReference type="SUPFAM" id="SSF47413">
    <property type="entry name" value="lambda repressor-like DNA-binding domains"/>
    <property type="match status" value="1"/>
</dbReference>
<name>A0ABY7T0F9_9RHOB</name>
<dbReference type="SMART" id="SM00530">
    <property type="entry name" value="HTH_XRE"/>
    <property type="match status" value="1"/>
</dbReference>
<keyword evidence="3" id="KW-1185">Reference proteome</keyword>
<dbReference type="Pfam" id="PF12844">
    <property type="entry name" value="HTH_19"/>
    <property type="match status" value="1"/>
</dbReference>
<dbReference type="PANTHER" id="PTHR43236:SF2">
    <property type="entry name" value="BLL0069 PROTEIN"/>
    <property type="match status" value="1"/>
</dbReference>
<evidence type="ECO:0000313" key="2">
    <source>
        <dbReference type="EMBL" id="WCR12618.1"/>
    </source>
</evidence>
<dbReference type="EMBL" id="CP067134">
    <property type="protein sequence ID" value="WCR12618.1"/>
    <property type="molecule type" value="Genomic_DNA"/>
</dbReference>
<feature type="domain" description="HTH cro/C1-type" evidence="1">
    <location>
        <begin position="17"/>
        <end position="71"/>
    </location>
</feature>
<dbReference type="PANTHER" id="PTHR43236">
    <property type="entry name" value="ANTITOXIN HIGA1"/>
    <property type="match status" value="1"/>
</dbReference>
<accession>A0ABY7T0F9</accession>
<dbReference type="Gene3D" id="1.10.260.40">
    <property type="entry name" value="lambda repressor-like DNA-binding domains"/>
    <property type="match status" value="1"/>
</dbReference>
<organism evidence="2 3">
    <name type="scientific">Paracoccus stylophorae</name>
    <dbReference type="NCBI Taxonomy" id="659350"/>
    <lineage>
        <taxon>Bacteria</taxon>
        <taxon>Pseudomonadati</taxon>
        <taxon>Pseudomonadota</taxon>
        <taxon>Alphaproteobacteria</taxon>
        <taxon>Rhodobacterales</taxon>
        <taxon>Paracoccaceae</taxon>
        <taxon>Paracoccus</taxon>
    </lineage>
</organism>
<dbReference type="InterPro" id="IPR052345">
    <property type="entry name" value="Rad_response_metalloprotease"/>
</dbReference>
<evidence type="ECO:0000259" key="1">
    <source>
        <dbReference type="PROSITE" id="PS50943"/>
    </source>
</evidence>
<protein>
    <submittedName>
        <fullName evidence="2">Helix-turn-helix domain-containing protein</fullName>
    </submittedName>
</protein>